<organism evidence="4 5">
    <name type="scientific">Sinocyclocheilus anshuiensis</name>
    <dbReference type="NCBI Taxonomy" id="1608454"/>
    <lineage>
        <taxon>Eukaryota</taxon>
        <taxon>Metazoa</taxon>
        <taxon>Chordata</taxon>
        <taxon>Craniata</taxon>
        <taxon>Vertebrata</taxon>
        <taxon>Euteleostomi</taxon>
        <taxon>Actinopterygii</taxon>
        <taxon>Neopterygii</taxon>
        <taxon>Teleostei</taxon>
        <taxon>Ostariophysi</taxon>
        <taxon>Cypriniformes</taxon>
        <taxon>Cyprinidae</taxon>
        <taxon>Cyprininae</taxon>
        <taxon>Sinocyclocheilus</taxon>
    </lineage>
</organism>
<feature type="repeat" description="ANK" evidence="3">
    <location>
        <begin position="64"/>
        <end position="100"/>
    </location>
</feature>
<proteinExistence type="predicted"/>
<dbReference type="InterPro" id="IPR002110">
    <property type="entry name" value="Ankyrin_rpt"/>
</dbReference>
<evidence type="ECO:0000313" key="5">
    <source>
        <dbReference type="Proteomes" id="UP000472260"/>
    </source>
</evidence>
<reference evidence="4" key="1">
    <citation type="submission" date="2025-08" db="UniProtKB">
        <authorList>
            <consortium name="Ensembl"/>
        </authorList>
    </citation>
    <scope>IDENTIFICATION</scope>
</reference>
<dbReference type="AlphaFoldDB" id="A0A671MLK0"/>
<dbReference type="InterPro" id="IPR050776">
    <property type="entry name" value="Ank_Repeat/CDKN_Inhibitor"/>
</dbReference>
<dbReference type="Pfam" id="PF12796">
    <property type="entry name" value="Ank_2"/>
    <property type="match status" value="1"/>
</dbReference>
<evidence type="ECO:0000256" key="1">
    <source>
        <dbReference type="ARBA" id="ARBA00022737"/>
    </source>
</evidence>
<evidence type="ECO:0000256" key="2">
    <source>
        <dbReference type="ARBA" id="ARBA00023043"/>
    </source>
</evidence>
<keyword evidence="5" id="KW-1185">Reference proteome</keyword>
<dbReference type="PANTHER" id="PTHR24201">
    <property type="entry name" value="ANK_REP_REGION DOMAIN-CONTAINING PROTEIN"/>
    <property type="match status" value="1"/>
</dbReference>
<dbReference type="PROSITE" id="PS50297">
    <property type="entry name" value="ANK_REP_REGION"/>
    <property type="match status" value="1"/>
</dbReference>
<sequence length="150" mass="16579">FFVHYSTQLSCSLPSFPLQYAHVRYTVPMVTPLKREGKVQLAHFILVALGDGAVNACVETEGVTGRTLLMCAAELTHSSTRTSFMQLLLRLGVDIERRDEAGRTALSLASQHGYLDAVRLLVLSGAQTDTPDNEGKRPFDYATQEHHVFT</sequence>
<dbReference type="InterPro" id="IPR036770">
    <property type="entry name" value="Ankyrin_rpt-contain_sf"/>
</dbReference>
<evidence type="ECO:0000256" key="3">
    <source>
        <dbReference type="PROSITE-ProRule" id="PRU00023"/>
    </source>
</evidence>
<evidence type="ECO:0000313" key="4">
    <source>
        <dbReference type="Ensembl" id="ENSSANP00000032711.1"/>
    </source>
</evidence>
<protein>
    <submittedName>
        <fullName evidence="4">Uncharacterized protein</fullName>
    </submittedName>
</protein>
<reference evidence="4" key="2">
    <citation type="submission" date="2025-09" db="UniProtKB">
        <authorList>
            <consortium name="Ensembl"/>
        </authorList>
    </citation>
    <scope>IDENTIFICATION</scope>
</reference>
<dbReference type="Proteomes" id="UP000472260">
    <property type="component" value="Unassembled WGS sequence"/>
</dbReference>
<dbReference type="PROSITE" id="PS50088">
    <property type="entry name" value="ANK_REPEAT"/>
    <property type="match status" value="2"/>
</dbReference>
<dbReference type="Ensembl" id="ENSSANT00000034815.1">
    <property type="protein sequence ID" value="ENSSANP00000032711.1"/>
    <property type="gene ID" value="ENSSANG00000016665.1"/>
</dbReference>
<accession>A0A671MLK0</accession>
<feature type="repeat" description="ANK" evidence="3">
    <location>
        <begin position="101"/>
        <end position="133"/>
    </location>
</feature>
<name>A0A671MLK0_9TELE</name>
<dbReference type="SMART" id="SM00248">
    <property type="entry name" value="ANK"/>
    <property type="match status" value="2"/>
</dbReference>
<dbReference type="SUPFAM" id="SSF48403">
    <property type="entry name" value="Ankyrin repeat"/>
    <property type="match status" value="1"/>
</dbReference>
<keyword evidence="1" id="KW-0677">Repeat</keyword>
<keyword evidence="2 3" id="KW-0040">ANK repeat</keyword>
<dbReference type="Gene3D" id="1.25.40.20">
    <property type="entry name" value="Ankyrin repeat-containing domain"/>
    <property type="match status" value="1"/>
</dbReference>